<dbReference type="Proteomes" id="UP000549617">
    <property type="component" value="Unassembled WGS sequence"/>
</dbReference>
<dbReference type="InterPro" id="IPR036520">
    <property type="entry name" value="UPF0759_sf"/>
</dbReference>
<dbReference type="SUPFAM" id="SSF117396">
    <property type="entry name" value="TM1631-like"/>
    <property type="match status" value="1"/>
</dbReference>
<keyword evidence="2" id="KW-1185">Reference proteome</keyword>
<organism evidence="1 2">
    <name type="scientific">Sphingobium boeckii</name>
    <dbReference type="NCBI Taxonomy" id="1082345"/>
    <lineage>
        <taxon>Bacteria</taxon>
        <taxon>Pseudomonadati</taxon>
        <taxon>Pseudomonadota</taxon>
        <taxon>Alphaproteobacteria</taxon>
        <taxon>Sphingomonadales</taxon>
        <taxon>Sphingomonadaceae</taxon>
        <taxon>Sphingobium</taxon>
    </lineage>
</organism>
<reference evidence="1 2" key="1">
    <citation type="submission" date="2020-08" db="EMBL/GenBank/DDBJ databases">
        <title>Genomic Encyclopedia of Type Strains, Phase IV (KMG-IV): sequencing the most valuable type-strain genomes for metagenomic binning, comparative biology and taxonomic classification.</title>
        <authorList>
            <person name="Goeker M."/>
        </authorList>
    </citation>
    <scope>NUCLEOTIDE SEQUENCE [LARGE SCALE GENOMIC DNA]</scope>
    <source>
        <strain evidence="1 2">DSM 25079</strain>
    </source>
</reference>
<dbReference type="InterPro" id="IPR002763">
    <property type="entry name" value="DUF72"/>
</dbReference>
<accession>A0A7W9ECT5</accession>
<gene>
    <name evidence="1" type="ORF">FHS49_000220</name>
</gene>
<name>A0A7W9ECT5_9SPHN</name>
<dbReference type="AlphaFoldDB" id="A0A7W9ECT5"/>
<dbReference type="PANTHER" id="PTHR30348:SF4">
    <property type="entry name" value="DUF72 DOMAIN-CONTAINING PROTEIN"/>
    <property type="match status" value="1"/>
</dbReference>
<sequence>MIRVGIGGWTFEPWRGVFYPAGLPQARELEYAASQMTAIEVNGTYYSGFKPETFRKWADAAPDGFVYTVKASRFATNRKRLSEGAESVDRFLGQGITELGDKLGPILWQFMPTKTFDREDFGAFLKLLPAKRDGVVLRHALEVRHASFEDPAFIDLARDAGAAIVFSDKPGFPSIDAATADFTYARLQDAQEEIETGYTPAALADWTERAQTWSAGGRDVFMFMINGAKVRAPAAAKALIARLA</sequence>
<dbReference type="Gene3D" id="3.20.20.410">
    <property type="entry name" value="Protein of unknown function UPF0759"/>
    <property type="match status" value="1"/>
</dbReference>
<dbReference type="Pfam" id="PF01904">
    <property type="entry name" value="DUF72"/>
    <property type="match status" value="1"/>
</dbReference>
<proteinExistence type="predicted"/>
<dbReference type="RefSeq" id="WP_184014476.1">
    <property type="nucleotide sequence ID" value="NZ_JACIJC010000001.1"/>
</dbReference>
<protein>
    <submittedName>
        <fullName evidence="1">Uncharacterized protein YecE (DUF72 family)</fullName>
    </submittedName>
</protein>
<dbReference type="EMBL" id="JACIJC010000001">
    <property type="protein sequence ID" value="MBB5684229.1"/>
    <property type="molecule type" value="Genomic_DNA"/>
</dbReference>
<dbReference type="PANTHER" id="PTHR30348">
    <property type="entry name" value="UNCHARACTERIZED PROTEIN YECE"/>
    <property type="match status" value="1"/>
</dbReference>
<evidence type="ECO:0000313" key="2">
    <source>
        <dbReference type="Proteomes" id="UP000549617"/>
    </source>
</evidence>
<evidence type="ECO:0000313" key="1">
    <source>
        <dbReference type="EMBL" id="MBB5684229.1"/>
    </source>
</evidence>
<comment type="caution">
    <text evidence="1">The sequence shown here is derived from an EMBL/GenBank/DDBJ whole genome shotgun (WGS) entry which is preliminary data.</text>
</comment>